<dbReference type="Proteomes" id="UP000799754">
    <property type="component" value="Unassembled WGS sequence"/>
</dbReference>
<gene>
    <name evidence="1" type="ORF">BU25DRAFT_482296</name>
</gene>
<organism evidence="1 2">
    <name type="scientific">Macroventuria anomochaeta</name>
    <dbReference type="NCBI Taxonomy" id="301207"/>
    <lineage>
        <taxon>Eukaryota</taxon>
        <taxon>Fungi</taxon>
        <taxon>Dikarya</taxon>
        <taxon>Ascomycota</taxon>
        <taxon>Pezizomycotina</taxon>
        <taxon>Dothideomycetes</taxon>
        <taxon>Pleosporomycetidae</taxon>
        <taxon>Pleosporales</taxon>
        <taxon>Pleosporineae</taxon>
        <taxon>Didymellaceae</taxon>
        <taxon>Macroventuria</taxon>
    </lineage>
</organism>
<keyword evidence="2" id="KW-1185">Reference proteome</keyword>
<reference evidence="1" key="1">
    <citation type="journal article" date="2020" name="Stud. Mycol.">
        <title>101 Dothideomycetes genomes: a test case for predicting lifestyles and emergence of pathogens.</title>
        <authorList>
            <person name="Haridas S."/>
            <person name="Albert R."/>
            <person name="Binder M."/>
            <person name="Bloem J."/>
            <person name="Labutti K."/>
            <person name="Salamov A."/>
            <person name="Andreopoulos B."/>
            <person name="Baker S."/>
            <person name="Barry K."/>
            <person name="Bills G."/>
            <person name="Bluhm B."/>
            <person name="Cannon C."/>
            <person name="Castanera R."/>
            <person name="Culley D."/>
            <person name="Daum C."/>
            <person name="Ezra D."/>
            <person name="Gonzalez J."/>
            <person name="Henrissat B."/>
            <person name="Kuo A."/>
            <person name="Liang C."/>
            <person name="Lipzen A."/>
            <person name="Lutzoni F."/>
            <person name="Magnuson J."/>
            <person name="Mondo S."/>
            <person name="Nolan M."/>
            <person name="Ohm R."/>
            <person name="Pangilinan J."/>
            <person name="Park H.-J."/>
            <person name="Ramirez L."/>
            <person name="Alfaro M."/>
            <person name="Sun H."/>
            <person name="Tritt A."/>
            <person name="Yoshinaga Y."/>
            <person name="Zwiers L.-H."/>
            <person name="Turgeon B."/>
            <person name="Goodwin S."/>
            <person name="Spatafora J."/>
            <person name="Crous P."/>
            <person name="Grigoriev I."/>
        </authorList>
    </citation>
    <scope>NUCLEOTIDE SEQUENCE</scope>
    <source>
        <strain evidence="1">CBS 525.71</strain>
    </source>
</reference>
<name>A0ACB6RIQ0_9PLEO</name>
<evidence type="ECO:0000313" key="1">
    <source>
        <dbReference type="EMBL" id="KAF2621815.1"/>
    </source>
</evidence>
<evidence type="ECO:0000313" key="2">
    <source>
        <dbReference type="Proteomes" id="UP000799754"/>
    </source>
</evidence>
<dbReference type="EMBL" id="MU006751">
    <property type="protein sequence ID" value="KAF2621815.1"/>
    <property type="molecule type" value="Genomic_DNA"/>
</dbReference>
<proteinExistence type="predicted"/>
<sequence>MNRSSLGKIEAGARGMLVSMASCFAHGVGSGRSQAGRHEFGNYLPVSTGLCHLVSAMLWKPDSSCTSTTPLVIEGISGSLPFVVGIWFDLIEFCKPLQHSLLFANMLVAVGMLVQLPFRSVVPQADDISCQILIGLFCVVVVILRRCISDTSNLQLNNFDSNPGLWFALHVLAAHKEVRCAPVGLLVMTNISKAGSSKGMIGDK</sequence>
<protein>
    <submittedName>
        <fullName evidence="1">Uncharacterized protein</fullName>
    </submittedName>
</protein>
<accession>A0ACB6RIQ0</accession>
<comment type="caution">
    <text evidence="1">The sequence shown here is derived from an EMBL/GenBank/DDBJ whole genome shotgun (WGS) entry which is preliminary data.</text>
</comment>